<name>A0A7M3SAG2_9FIRM</name>
<dbReference type="AlphaFoldDB" id="A0A7M3SAG2"/>
<organism evidence="1 2">
    <name type="scientific">Anaerocolumna chitinilytica</name>
    <dbReference type="NCBI Taxonomy" id="1727145"/>
    <lineage>
        <taxon>Bacteria</taxon>
        <taxon>Bacillati</taxon>
        <taxon>Bacillota</taxon>
        <taxon>Clostridia</taxon>
        <taxon>Lachnospirales</taxon>
        <taxon>Lachnospiraceae</taxon>
        <taxon>Anaerocolumna</taxon>
    </lineage>
</organism>
<gene>
    <name evidence="1" type="ORF">bsdcttw_46200</name>
</gene>
<sequence>MLIPHLHFDGNCMEAIDLYEKTFNTKVDTESIEYMSDGK</sequence>
<reference evidence="1 2" key="1">
    <citation type="submission" date="2020-08" db="EMBL/GenBank/DDBJ databases">
        <title>Draft genome sequencing of an Anaerocolumna strain isolated from anoxic soil subjected to BSD treatment.</title>
        <authorList>
            <person name="Uek A."/>
            <person name="Tonouchi A."/>
        </authorList>
    </citation>
    <scope>NUCLEOTIDE SEQUENCE [LARGE SCALE GENOMIC DNA]</scope>
    <source>
        <strain evidence="1 2">CTTW</strain>
    </source>
</reference>
<dbReference type="Proteomes" id="UP000515703">
    <property type="component" value="Chromosome"/>
</dbReference>
<evidence type="ECO:0008006" key="3">
    <source>
        <dbReference type="Google" id="ProtNLM"/>
    </source>
</evidence>
<accession>A0A7M3SAG2</accession>
<dbReference type="InterPro" id="IPR029068">
    <property type="entry name" value="Glyas_Bleomycin-R_OHBP_Dase"/>
</dbReference>
<keyword evidence="2" id="KW-1185">Reference proteome</keyword>
<dbReference type="EMBL" id="AP023368">
    <property type="protein sequence ID" value="BCK01580.1"/>
    <property type="molecule type" value="Genomic_DNA"/>
</dbReference>
<dbReference type="KEGG" id="acht:bsdcttw_46200"/>
<evidence type="ECO:0000313" key="1">
    <source>
        <dbReference type="EMBL" id="BCK01580.1"/>
    </source>
</evidence>
<evidence type="ECO:0000313" key="2">
    <source>
        <dbReference type="Proteomes" id="UP000515703"/>
    </source>
</evidence>
<reference evidence="1 2" key="2">
    <citation type="submission" date="2020-08" db="EMBL/GenBank/DDBJ databases">
        <authorList>
            <person name="Ueki A."/>
            <person name="Tonouchi A."/>
        </authorList>
    </citation>
    <scope>NUCLEOTIDE SEQUENCE [LARGE SCALE GENOMIC DNA]</scope>
    <source>
        <strain evidence="1 2">CTTW</strain>
    </source>
</reference>
<protein>
    <recommendedName>
        <fullName evidence="3">PhnB-like domain-containing protein</fullName>
    </recommendedName>
</protein>
<dbReference type="Gene3D" id="3.10.180.10">
    <property type="entry name" value="2,3-Dihydroxybiphenyl 1,2-Dioxygenase, domain 1"/>
    <property type="match status" value="1"/>
</dbReference>
<dbReference type="SUPFAM" id="SSF54593">
    <property type="entry name" value="Glyoxalase/Bleomycin resistance protein/Dihydroxybiphenyl dioxygenase"/>
    <property type="match status" value="1"/>
</dbReference>
<proteinExistence type="predicted"/>